<accession>A0A8X7PR24</accession>
<feature type="compositionally biased region" description="Acidic residues" evidence="1">
    <location>
        <begin position="80"/>
        <end position="93"/>
    </location>
</feature>
<gene>
    <name evidence="2" type="ORF">Bca52824_075349</name>
</gene>
<protein>
    <submittedName>
        <fullName evidence="2">Uncharacterized protein</fullName>
    </submittedName>
</protein>
<dbReference type="EMBL" id="JAAMPC010000015">
    <property type="protein sequence ID" value="KAG2256055.1"/>
    <property type="molecule type" value="Genomic_DNA"/>
</dbReference>
<dbReference type="AlphaFoldDB" id="A0A8X7PR24"/>
<keyword evidence="3" id="KW-1185">Reference proteome</keyword>
<feature type="region of interest" description="Disordered" evidence="1">
    <location>
        <begin position="70"/>
        <end position="93"/>
    </location>
</feature>
<proteinExistence type="predicted"/>
<evidence type="ECO:0000313" key="3">
    <source>
        <dbReference type="Proteomes" id="UP000886595"/>
    </source>
</evidence>
<evidence type="ECO:0000313" key="2">
    <source>
        <dbReference type="EMBL" id="KAG2256055.1"/>
    </source>
</evidence>
<organism evidence="2 3">
    <name type="scientific">Brassica carinata</name>
    <name type="common">Ethiopian mustard</name>
    <name type="synonym">Abyssinian cabbage</name>
    <dbReference type="NCBI Taxonomy" id="52824"/>
    <lineage>
        <taxon>Eukaryota</taxon>
        <taxon>Viridiplantae</taxon>
        <taxon>Streptophyta</taxon>
        <taxon>Embryophyta</taxon>
        <taxon>Tracheophyta</taxon>
        <taxon>Spermatophyta</taxon>
        <taxon>Magnoliopsida</taxon>
        <taxon>eudicotyledons</taxon>
        <taxon>Gunneridae</taxon>
        <taxon>Pentapetalae</taxon>
        <taxon>rosids</taxon>
        <taxon>malvids</taxon>
        <taxon>Brassicales</taxon>
        <taxon>Brassicaceae</taxon>
        <taxon>Brassiceae</taxon>
        <taxon>Brassica</taxon>
    </lineage>
</organism>
<comment type="caution">
    <text evidence="2">The sequence shown here is derived from an EMBL/GenBank/DDBJ whole genome shotgun (WGS) entry which is preliminary data.</text>
</comment>
<sequence>MYTVFWKNNYSLIFEQAVERIEGDGGVRAPSLVELTVEDSEFTVVGRVKGRDEALQDKIHHLVCQVESSSLNEESVTAAEDLDEHANEEEEVE</sequence>
<dbReference type="Proteomes" id="UP000886595">
    <property type="component" value="Unassembled WGS sequence"/>
</dbReference>
<reference evidence="2 3" key="1">
    <citation type="submission" date="2020-02" db="EMBL/GenBank/DDBJ databases">
        <authorList>
            <person name="Ma Q."/>
            <person name="Huang Y."/>
            <person name="Song X."/>
            <person name="Pei D."/>
        </authorList>
    </citation>
    <scope>NUCLEOTIDE SEQUENCE [LARGE SCALE GENOMIC DNA]</scope>
    <source>
        <strain evidence="2">Sxm20200214</strain>
        <tissue evidence="2">Leaf</tissue>
    </source>
</reference>
<name>A0A8X7PR24_BRACI</name>
<evidence type="ECO:0000256" key="1">
    <source>
        <dbReference type="SAM" id="MobiDB-lite"/>
    </source>
</evidence>